<dbReference type="RefSeq" id="WP_046478455.1">
    <property type="nucleotide sequence ID" value="NZ_LN829118.1"/>
</dbReference>
<dbReference type="SFLD" id="SFLDS00003">
    <property type="entry name" value="Haloacid_Dehalogenase"/>
    <property type="match status" value="1"/>
</dbReference>
<comment type="similarity">
    <text evidence="4 10">Belongs to the HAD-like hydrolase superfamily. CbbY/CbbZ/Gph/YieH family.</text>
</comment>
<dbReference type="InterPro" id="IPR006439">
    <property type="entry name" value="HAD-SF_hydro_IA"/>
</dbReference>
<evidence type="ECO:0000256" key="6">
    <source>
        <dbReference type="ARBA" id="ARBA00022723"/>
    </source>
</evidence>
<name>A0A0D6JIT7_9HYPH</name>
<evidence type="ECO:0000256" key="2">
    <source>
        <dbReference type="ARBA" id="ARBA00001946"/>
    </source>
</evidence>
<keyword evidence="12" id="KW-1185">Reference proteome</keyword>
<protein>
    <recommendedName>
        <fullName evidence="5 10">Phosphoglycolate phosphatase</fullName>
        <shortName evidence="10">PGP</shortName>
        <shortName evidence="10">PGPase</shortName>
        <ecNumber evidence="5 10">3.1.3.18</ecNumber>
    </recommendedName>
</protein>
<dbReference type="AlphaFoldDB" id="A0A0D6JIT7"/>
<dbReference type="Pfam" id="PF13419">
    <property type="entry name" value="HAD_2"/>
    <property type="match status" value="1"/>
</dbReference>
<dbReference type="InterPro" id="IPR037512">
    <property type="entry name" value="PGPase_prok"/>
</dbReference>
<dbReference type="PANTHER" id="PTHR43434:SF1">
    <property type="entry name" value="PHOSPHOGLYCOLATE PHOSPHATASE"/>
    <property type="match status" value="1"/>
</dbReference>
<dbReference type="InterPro" id="IPR023214">
    <property type="entry name" value="HAD_sf"/>
</dbReference>
<dbReference type="EC" id="3.1.3.18" evidence="5 10"/>
<evidence type="ECO:0000256" key="5">
    <source>
        <dbReference type="ARBA" id="ARBA00013078"/>
    </source>
</evidence>
<comment type="catalytic activity">
    <reaction evidence="1 10">
        <text>2-phosphoglycolate + H2O = glycolate + phosphate</text>
        <dbReference type="Rhea" id="RHEA:14369"/>
        <dbReference type="ChEBI" id="CHEBI:15377"/>
        <dbReference type="ChEBI" id="CHEBI:29805"/>
        <dbReference type="ChEBI" id="CHEBI:43474"/>
        <dbReference type="ChEBI" id="CHEBI:58033"/>
        <dbReference type="EC" id="3.1.3.18"/>
    </reaction>
</comment>
<feature type="binding site" evidence="10">
    <location>
        <position position="11"/>
    </location>
    <ligand>
        <name>Mg(2+)</name>
        <dbReference type="ChEBI" id="CHEBI:18420"/>
    </ligand>
</feature>
<dbReference type="UniPathway" id="UPA00865">
    <property type="reaction ID" value="UER00834"/>
</dbReference>
<dbReference type="InterPro" id="IPR041492">
    <property type="entry name" value="HAD_2"/>
</dbReference>
<dbReference type="GO" id="GO:0005975">
    <property type="term" value="P:carbohydrate metabolic process"/>
    <property type="evidence" value="ECO:0007669"/>
    <property type="project" value="InterPro"/>
</dbReference>
<proteinExistence type="inferred from homology"/>
<comment type="pathway">
    <text evidence="3 10">Organic acid metabolism; glycolate biosynthesis; glycolate from 2-phosphoglycolate: step 1/1.</text>
</comment>
<dbReference type="InterPro" id="IPR036412">
    <property type="entry name" value="HAD-like_sf"/>
</dbReference>
<evidence type="ECO:0000256" key="10">
    <source>
        <dbReference type="HAMAP-Rule" id="MF_00495"/>
    </source>
</evidence>
<dbReference type="SUPFAM" id="SSF56784">
    <property type="entry name" value="HAD-like"/>
    <property type="match status" value="1"/>
</dbReference>
<dbReference type="SFLD" id="SFLDG01135">
    <property type="entry name" value="C1.5.6:_HAD__Beta-PGM__Phospha"/>
    <property type="match status" value="1"/>
</dbReference>
<dbReference type="EMBL" id="LN829119">
    <property type="protein sequence ID" value="CPR21878.1"/>
    <property type="molecule type" value="Genomic_DNA"/>
</dbReference>
<gene>
    <name evidence="11" type="primary">gph</name>
    <name evidence="11" type="ORF">YBN1229_v1_3311</name>
</gene>
<dbReference type="KEGG" id="fil:BN1229_v1_2606"/>
<keyword evidence="9 10" id="KW-0119">Carbohydrate metabolism</keyword>
<dbReference type="NCBIfam" id="TIGR01509">
    <property type="entry name" value="HAD-SF-IA-v3"/>
    <property type="match status" value="1"/>
</dbReference>
<evidence type="ECO:0000256" key="3">
    <source>
        <dbReference type="ARBA" id="ARBA00004818"/>
    </source>
</evidence>
<evidence type="ECO:0000256" key="1">
    <source>
        <dbReference type="ARBA" id="ARBA00000830"/>
    </source>
</evidence>
<dbReference type="GO" id="GO:0006281">
    <property type="term" value="P:DNA repair"/>
    <property type="evidence" value="ECO:0007669"/>
    <property type="project" value="TreeGrafter"/>
</dbReference>
<keyword evidence="6 10" id="KW-0479">Metal-binding</keyword>
<dbReference type="InterPro" id="IPR023198">
    <property type="entry name" value="PGP-like_dom2"/>
</dbReference>
<comment type="function">
    <text evidence="10">Specifically catalyzes the dephosphorylation of 2-phosphoglycolate. Is involved in the dissimilation of the intracellular 2-phosphoglycolate formed during the DNA repair of 3'-phosphoglycolate ends, a major class of DNA lesions induced by oxidative stress.</text>
</comment>
<dbReference type="Proteomes" id="UP000033187">
    <property type="component" value="Chromosome 1"/>
</dbReference>
<dbReference type="KEGG" id="fiy:BN1229_v1_3311"/>
<dbReference type="OrthoDB" id="9793014at2"/>
<dbReference type="NCBIfam" id="TIGR01549">
    <property type="entry name" value="HAD-SF-IA-v1"/>
    <property type="match status" value="1"/>
</dbReference>
<keyword evidence="8 10" id="KW-0460">Magnesium</keyword>
<evidence type="ECO:0000256" key="9">
    <source>
        <dbReference type="ARBA" id="ARBA00023277"/>
    </source>
</evidence>
<feature type="active site" description="Nucleophile" evidence="10">
    <location>
        <position position="9"/>
    </location>
</feature>
<feature type="binding site" evidence="10">
    <location>
        <position position="9"/>
    </location>
    <ligand>
        <name>Mg(2+)</name>
        <dbReference type="ChEBI" id="CHEBI:18420"/>
    </ligand>
</feature>
<dbReference type="InterPro" id="IPR050155">
    <property type="entry name" value="HAD-like_hydrolase_sf"/>
</dbReference>
<comment type="cofactor">
    <cofactor evidence="2 10">
        <name>Mg(2+)</name>
        <dbReference type="ChEBI" id="CHEBI:18420"/>
    </cofactor>
</comment>
<dbReference type="GO" id="GO:0008967">
    <property type="term" value="F:phosphoglycolate phosphatase activity"/>
    <property type="evidence" value="ECO:0007669"/>
    <property type="project" value="UniProtKB-UniRule"/>
</dbReference>
<dbReference type="GO" id="GO:0046295">
    <property type="term" value="P:glycolate biosynthetic process"/>
    <property type="evidence" value="ECO:0007669"/>
    <property type="project" value="UniProtKB-UniRule"/>
</dbReference>
<evidence type="ECO:0000313" key="12">
    <source>
        <dbReference type="Proteomes" id="UP000033187"/>
    </source>
</evidence>
<dbReference type="SFLD" id="SFLDG01129">
    <property type="entry name" value="C1.5:_HAD__Beta-PGM__Phosphata"/>
    <property type="match status" value="1"/>
</dbReference>
<dbReference type="PANTHER" id="PTHR43434">
    <property type="entry name" value="PHOSPHOGLYCOLATE PHOSPHATASE"/>
    <property type="match status" value="1"/>
</dbReference>
<dbReference type="Gene3D" id="3.40.50.1000">
    <property type="entry name" value="HAD superfamily/HAD-like"/>
    <property type="match status" value="1"/>
</dbReference>
<evidence type="ECO:0000313" key="11">
    <source>
        <dbReference type="EMBL" id="CPR21878.1"/>
    </source>
</evidence>
<sequence>MRDATVVFDLDGTLVDTAPDLIHAANHVLELCGIPAVTPADLRPWISFGARRMIIEGLRQSGMEKTDEDVDQLLASFLSHYSENIAATSRPFEGARDVIGRLRIAGSRLAICTNKRETLSRQLLTELAWLDSFDALAGRDTFPVCKPHPDHLFGAVKLAGGELTRAIMVGDSPTDVATARAAGIKVIAVSFGYTEVPPEDLGADILIHHYGQLEQALQELLGSD</sequence>
<dbReference type="HAMAP" id="MF_00495">
    <property type="entry name" value="GPH_hydrolase_bact"/>
    <property type="match status" value="1"/>
</dbReference>
<evidence type="ECO:0000256" key="4">
    <source>
        <dbReference type="ARBA" id="ARBA00006171"/>
    </source>
</evidence>
<evidence type="ECO:0000256" key="7">
    <source>
        <dbReference type="ARBA" id="ARBA00022801"/>
    </source>
</evidence>
<feature type="binding site" evidence="10">
    <location>
        <position position="171"/>
    </location>
    <ligand>
        <name>Mg(2+)</name>
        <dbReference type="ChEBI" id="CHEBI:18420"/>
    </ligand>
</feature>
<organism evidence="11 12">
    <name type="scientific">Candidatus Filomicrobium marinum</name>
    <dbReference type="NCBI Taxonomy" id="1608628"/>
    <lineage>
        <taxon>Bacteria</taxon>
        <taxon>Pseudomonadati</taxon>
        <taxon>Pseudomonadota</taxon>
        <taxon>Alphaproteobacteria</taxon>
        <taxon>Hyphomicrobiales</taxon>
        <taxon>Hyphomicrobiaceae</taxon>
        <taxon>Filomicrobium</taxon>
    </lineage>
</organism>
<keyword evidence="7 10" id="KW-0378">Hydrolase</keyword>
<reference evidence="12" key="1">
    <citation type="submission" date="2015-02" db="EMBL/GenBank/DDBJ databases">
        <authorList>
            <person name="Chooi Y.-H."/>
        </authorList>
    </citation>
    <scope>NUCLEOTIDE SEQUENCE [LARGE SCALE GENOMIC DNA]</scope>
    <source>
        <strain evidence="12">strain Y</strain>
    </source>
</reference>
<evidence type="ECO:0000256" key="8">
    <source>
        <dbReference type="ARBA" id="ARBA00022842"/>
    </source>
</evidence>
<dbReference type="GO" id="GO:0005829">
    <property type="term" value="C:cytosol"/>
    <property type="evidence" value="ECO:0007669"/>
    <property type="project" value="TreeGrafter"/>
</dbReference>
<dbReference type="GO" id="GO:0046872">
    <property type="term" value="F:metal ion binding"/>
    <property type="evidence" value="ECO:0007669"/>
    <property type="project" value="UniProtKB-KW"/>
</dbReference>
<dbReference type="Gene3D" id="1.10.150.240">
    <property type="entry name" value="Putative phosphatase, domain 2"/>
    <property type="match status" value="1"/>
</dbReference>
<accession>A0A0D6JIT7</accession>